<evidence type="ECO:0000313" key="1">
    <source>
        <dbReference type="EMBL" id="THU76928.1"/>
    </source>
</evidence>
<accession>A0A4S8KNT0</accession>
<proteinExistence type="predicted"/>
<dbReference type="EMBL" id="ML180646">
    <property type="protein sequence ID" value="THU76928.1"/>
    <property type="molecule type" value="Genomic_DNA"/>
</dbReference>
<dbReference type="AlphaFoldDB" id="A0A4S8KNT0"/>
<sequence>MCLPQSSGAISEEDRMLAAIEVQGKHLDIKFMFEFMLLCRAQKLVFIYCFHIRISCFPLSCSRTDWNKYARCTRAHARLLKSIPTVQGCQGLVITLIPQI</sequence>
<gene>
    <name evidence="1" type="ORF">K435DRAFT_812949</name>
</gene>
<organism evidence="1 2">
    <name type="scientific">Dendrothele bispora (strain CBS 962.96)</name>
    <dbReference type="NCBI Taxonomy" id="1314807"/>
    <lineage>
        <taxon>Eukaryota</taxon>
        <taxon>Fungi</taxon>
        <taxon>Dikarya</taxon>
        <taxon>Basidiomycota</taxon>
        <taxon>Agaricomycotina</taxon>
        <taxon>Agaricomycetes</taxon>
        <taxon>Agaricomycetidae</taxon>
        <taxon>Agaricales</taxon>
        <taxon>Agaricales incertae sedis</taxon>
        <taxon>Dendrothele</taxon>
    </lineage>
</organism>
<evidence type="ECO:0000313" key="2">
    <source>
        <dbReference type="Proteomes" id="UP000297245"/>
    </source>
</evidence>
<keyword evidence="2" id="KW-1185">Reference proteome</keyword>
<dbReference type="Proteomes" id="UP000297245">
    <property type="component" value="Unassembled WGS sequence"/>
</dbReference>
<reference evidence="1 2" key="1">
    <citation type="journal article" date="2019" name="Nat. Ecol. Evol.">
        <title>Megaphylogeny resolves global patterns of mushroom evolution.</title>
        <authorList>
            <person name="Varga T."/>
            <person name="Krizsan K."/>
            <person name="Foldi C."/>
            <person name="Dima B."/>
            <person name="Sanchez-Garcia M."/>
            <person name="Sanchez-Ramirez S."/>
            <person name="Szollosi G.J."/>
            <person name="Szarkandi J.G."/>
            <person name="Papp V."/>
            <person name="Albert L."/>
            <person name="Andreopoulos W."/>
            <person name="Angelini C."/>
            <person name="Antonin V."/>
            <person name="Barry K.W."/>
            <person name="Bougher N.L."/>
            <person name="Buchanan P."/>
            <person name="Buyck B."/>
            <person name="Bense V."/>
            <person name="Catcheside P."/>
            <person name="Chovatia M."/>
            <person name="Cooper J."/>
            <person name="Damon W."/>
            <person name="Desjardin D."/>
            <person name="Finy P."/>
            <person name="Geml J."/>
            <person name="Haridas S."/>
            <person name="Hughes K."/>
            <person name="Justo A."/>
            <person name="Karasinski D."/>
            <person name="Kautmanova I."/>
            <person name="Kiss B."/>
            <person name="Kocsube S."/>
            <person name="Kotiranta H."/>
            <person name="LaButti K.M."/>
            <person name="Lechner B.E."/>
            <person name="Liimatainen K."/>
            <person name="Lipzen A."/>
            <person name="Lukacs Z."/>
            <person name="Mihaltcheva S."/>
            <person name="Morgado L.N."/>
            <person name="Niskanen T."/>
            <person name="Noordeloos M.E."/>
            <person name="Ohm R.A."/>
            <person name="Ortiz-Santana B."/>
            <person name="Ovrebo C."/>
            <person name="Racz N."/>
            <person name="Riley R."/>
            <person name="Savchenko A."/>
            <person name="Shiryaev A."/>
            <person name="Soop K."/>
            <person name="Spirin V."/>
            <person name="Szebenyi C."/>
            <person name="Tomsovsky M."/>
            <person name="Tulloss R.E."/>
            <person name="Uehling J."/>
            <person name="Grigoriev I.V."/>
            <person name="Vagvolgyi C."/>
            <person name="Papp T."/>
            <person name="Martin F.M."/>
            <person name="Miettinen O."/>
            <person name="Hibbett D.S."/>
            <person name="Nagy L.G."/>
        </authorList>
    </citation>
    <scope>NUCLEOTIDE SEQUENCE [LARGE SCALE GENOMIC DNA]</scope>
    <source>
        <strain evidence="1 2">CBS 962.96</strain>
    </source>
</reference>
<protein>
    <submittedName>
        <fullName evidence="1">Uncharacterized protein</fullName>
    </submittedName>
</protein>
<name>A0A4S8KNT0_DENBC</name>